<evidence type="ECO:0000256" key="1">
    <source>
        <dbReference type="SAM" id="SignalP"/>
    </source>
</evidence>
<dbReference type="EMBL" id="FNIJ01000001">
    <property type="protein sequence ID" value="SDN11072.1"/>
    <property type="molecule type" value="Genomic_DNA"/>
</dbReference>
<evidence type="ECO:0000259" key="2">
    <source>
        <dbReference type="Pfam" id="PF06742"/>
    </source>
</evidence>
<dbReference type="Gene3D" id="1.10.3360.10">
    <property type="entry name" value="VPA0735-like domain"/>
    <property type="match status" value="1"/>
</dbReference>
<dbReference type="InterPro" id="IPR010679">
    <property type="entry name" value="DUF1254"/>
</dbReference>
<dbReference type="AlphaFoldDB" id="A0A1G9YPV8"/>
<evidence type="ECO:0000259" key="3">
    <source>
        <dbReference type="Pfam" id="PF06863"/>
    </source>
</evidence>
<evidence type="ECO:0000313" key="4">
    <source>
        <dbReference type="EMBL" id="SDN11072.1"/>
    </source>
</evidence>
<feature type="signal peptide" evidence="1">
    <location>
        <begin position="1"/>
        <end position="30"/>
    </location>
</feature>
<evidence type="ECO:0000313" key="5">
    <source>
        <dbReference type="Proteomes" id="UP000242957"/>
    </source>
</evidence>
<organism evidence="4 5">
    <name type="scientific">Pseudomonas jinjuensis</name>
    <dbReference type="NCBI Taxonomy" id="198616"/>
    <lineage>
        <taxon>Bacteria</taxon>
        <taxon>Pseudomonadati</taxon>
        <taxon>Pseudomonadota</taxon>
        <taxon>Gammaproteobacteria</taxon>
        <taxon>Pseudomonadales</taxon>
        <taxon>Pseudomonadaceae</taxon>
        <taxon>Pseudomonas</taxon>
    </lineage>
</organism>
<dbReference type="Pfam" id="PF06742">
    <property type="entry name" value="DUF1214"/>
    <property type="match status" value="1"/>
</dbReference>
<accession>A0A1G9YPV8</accession>
<protein>
    <submittedName>
        <fullName evidence="4">Uncharacterized conserved protein</fullName>
    </submittedName>
</protein>
<dbReference type="Proteomes" id="UP000242957">
    <property type="component" value="Unassembled WGS sequence"/>
</dbReference>
<gene>
    <name evidence="4" type="ORF">SAMN05216193_101153</name>
</gene>
<dbReference type="PANTHER" id="PTHR36509">
    <property type="entry name" value="BLL3101 PROTEIN"/>
    <property type="match status" value="1"/>
</dbReference>
<dbReference type="STRING" id="198616.SAMN05216193_101153"/>
<dbReference type="InterPro" id="IPR010621">
    <property type="entry name" value="DUF1214"/>
</dbReference>
<dbReference type="SUPFAM" id="SSF160935">
    <property type="entry name" value="VPA0735-like"/>
    <property type="match status" value="1"/>
</dbReference>
<sequence length="492" mass="54927">MIKRFSALSGMPLQALGLLVCSALPFAAQAAESPAVAPYEFHNGFPTRQTVDRVYDEIDLNRAVQAYRFFYPSVSMYALWKNQLAAGVVPNQTFNLVRGNPKRLAFTANSDTPYGSLLLDLSAGPLVVELPPGPLMCVSNDLNQRWVGDFGLPGADAGKGGKHLILPPGYEGEVPEGYYVHTSSTNGLLLLLRAMPRGGVQAAFELMKTVKVHPLDPSTPWKEPVWNDLGDAAGDSTVLKSENSMDYWKLLHELIDKEPAFEPYRNYYGEIAALGIVKGKSFAPDERMQRILTRAAQMGNVQMRVQSLADRRADRAVWPDRQWEWAVLRPENGTFDMPTYADLEAREKWFYQAMVESPAMFRRVPGAGSLYWLGARDGKGEYLDGSKTYKLSVPVPLPAKLFWSVTVYDSDTRSQIQTEQNQAALRSLYDLKDAGQNGTVDLYFGPEAPKGQEKHWIKTTPGKGWFTYFRIYGPEKAAFDGSWKPGDFEQLN</sequence>
<proteinExistence type="predicted"/>
<dbReference type="InterPro" id="IPR037050">
    <property type="entry name" value="DUF1254_sf"/>
</dbReference>
<feature type="chain" id="PRO_5017235124" evidence="1">
    <location>
        <begin position="31"/>
        <end position="492"/>
    </location>
</feature>
<dbReference type="Pfam" id="PF06863">
    <property type="entry name" value="DUF1254"/>
    <property type="match status" value="1"/>
</dbReference>
<keyword evidence="1" id="KW-0732">Signal</keyword>
<dbReference type="InterPro" id="IPR037049">
    <property type="entry name" value="DUF1214_C_sf"/>
</dbReference>
<keyword evidence="5" id="KW-1185">Reference proteome</keyword>
<dbReference type="PANTHER" id="PTHR36509:SF3">
    <property type="entry name" value="SIGNAL PEPTIDE PROTEIN"/>
    <property type="match status" value="1"/>
</dbReference>
<feature type="domain" description="DUF1254" evidence="3">
    <location>
        <begin position="102"/>
        <end position="208"/>
    </location>
</feature>
<reference evidence="5" key="1">
    <citation type="submission" date="2016-10" db="EMBL/GenBank/DDBJ databases">
        <authorList>
            <person name="Varghese N."/>
            <person name="Submissions S."/>
        </authorList>
    </citation>
    <scope>NUCLEOTIDE SEQUENCE [LARGE SCALE GENOMIC DNA]</scope>
    <source>
        <strain evidence="5">JCM 21621</strain>
    </source>
</reference>
<dbReference type="Gene3D" id="2.60.120.600">
    <property type="entry name" value="Domain of unknown function DUF1214, C-terminal domain"/>
    <property type="match status" value="1"/>
</dbReference>
<feature type="domain" description="DUF1214" evidence="2">
    <location>
        <begin position="369"/>
        <end position="476"/>
    </location>
</feature>
<name>A0A1G9YPV8_9PSED</name>
<dbReference type="Gene3D" id="2.60.40.1610">
    <property type="entry name" value="Domain of unknown function DUF1254"/>
    <property type="match status" value="1"/>
</dbReference>